<gene>
    <name evidence="2" type="ORF">LCPAC001_00200</name>
</gene>
<dbReference type="Pfam" id="PF10686">
    <property type="entry name" value="YAcAr"/>
    <property type="match status" value="1"/>
</dbReference>
<dbReference type="InterPro" id="IPR019627">
    <property type="entry name" value="YAcAr"/>
</dbReference>
<evidence type="ECO:0000259" key="1">
    <source>
        <dbReference type="Pfam" id="PF10686"/>
    </source>
</evidence>
<protein>
    <submittedName>
        <fullName evidence="2">DNA recombination-mediator protein A</fullName>
    </submittedName>
</protein>
<organism evidence="2">
    <name type="scientific">Pithovirus LCPAC001</name>
    <dbReference type="NCBI Taxonomy" id="2506585"/>
    <lineage>
        <taxon>Viruses</taxon>
        <taxon>Pithoviruses</taxon>
    </lineage>
</organism>
<dbReference type="EMBL" id="MK500427">
    <property type="protein sequence ID" value="QBK89510.1"/>
    <property type="molecule type" value="Genomic_DNA"/>
</dbReference>
<name>A0A481Z4E3_9VIRU</name>
<sequence length="96" mass="10696">MWIKSNFYPKLIISGGAKGVDTLAQKYAQDNNIEMKIHHAEWNKYGKSAGPIRNQLIVNDITHLLALPVKNSVGTYSTINKAKKSNKNVTIIMVTV</sequence>
<evidence type="ECO:0000313" key="2">
    <source>
        <dbReference type="EMBL" id="QBK89510.1"/>
    </source>
</evidence>
<reference evidence="2" key="1">
    <citation type="journal article" date="2019" name="MBio">
        <title>Virus Genomes from Deep Sea Sediments Expand the Ocean Megavirome and Support Independent Origins of Viral Gigantism.</title>
        <authorList>
            <person name="Backstrom D."/>
            <person name="Yutin N."/>
            <person name="Jorgensen S.L."/>
            <person name="Dharamshi J."/>
            <person name="Homa F."/>
            <person name="Zaremba-Niedwiedzka K."/>
            <person name="Spang A."/>
            <person name="Wolf Y.I."/>
            <person name="Koonin E.V."/>
            <person name="Ettema T.J."/>
        </authorList>
    </citation>
    <scope>NUCLEOTIDE SEQUENCE</scope>
</reference>
<proteinExistence type="predicted"/>
<feature type="domain" description="YspA cpYpsA-related SLOG" evidence="1">
    <location>
        <begin position="10"/>
        <end position="45"/>
    </location>
</feature>
<accession>A0A481Z4E3</accession>